<dbReference type="InterPro" id="IPR002510">
    <property type="entry name" value="Metalloprtase-TldD/E_N"/>
</dbReference>
<reference evidence="3 4" key="1">
    <citation type="submission" date="2014-03" db="EMBL/GenBank/DDBJ databases">
        <title>Draft genome sequence of the novel thermoacidophilic archaea Acidianus copahuensis ALE1 strain, isolated from Copahue volcanic area in Neuquen Argentina.</title>
        <authorList>
            <person name="Urbieta M.S."/>
            <person name="Rascovan N."/>
            <person name="Castro C."/>
            <person name="Revale S."/>
            <person name="Giaveno M.A."/>
            <person name="Vazquez M.P."/>
            <person name="Donati E.R."/>
        </authorList>
    </citation>
    <scope>NUCLEOTIDE SEQUENCE [LARGE SCALE GENOMIC DNA]</scope>
    <source>
        <strain evidence="3 4">ALE1</strain>
    </source>
</reference>
<proteinExistence type="predicted"/>
<feature type="domain" description="Metalloprotease TldD/E C-terminal" evidence="2">
    <location>
        <begin position="210"/>
        <end position="415"/>
    </location>
</feature>
<dbReference type="GO" id="GO:0005829">
    <property type="term" value="C:cytosol"/>
    <property type="evidence" value="ECO:0007669"/>
    <property type="project" value="TreeGrafter"/>
</dbReference>
<dbReference type="Proteomes" id="UP000024332">
    <property type="component" value="Unassembled WGS sequence"/>
</dbReference>
<evidence type="ECO:0008006" key="5">
    <source>
        <dbReference type="Google" id="ProtNLM"/>
    </source>
</evidence>
<sequence>MLDVTSILDKAKNLGLSAEIYYVERKEYEITREKQTFSKSLNESGYGLRVFKDGRVGFAYSTKLEESLLQRSMDTMKVSEKDEANYLPEIKPVNSLPLFYKVDPFEICKTYIEELSDLRGKINVISITSSAYEVKVGLENTEGEKVEETRSGIYAGVIANYVDGSYVGPEIYEYSTFRYPKKDLTTIKDTIISKVQSTAKRIKLDFVPKSVIFTPKAMSELFVPLFSRAISEEYAYRRRTPLRSNDIIKEGLKIVDDPTIGDSIYSRSFDGEGIESKLNVILDGQIKTYLSNTYWARKAHVENTASAYRNYSSQPVISPTNLLVRYAEHSVEENSKVVVDSVQGVHTSNFDTGEFSVVSPVAWLIKDGKRIGLRELTVTGDLLQLIRGILAISKAEETYGNLTIGNVEVEGISIA</sequence>
<name>A0A031LN01_9CREN</name>
<dbReference type="Pfam" id="PF19289">
    <property type="entry name" value="PmbA_TldD_3rd"/>
    <property type="match status" value="1"/>
</dbReference>
<accession>A0A031LN01</accession>
<comment type="caution">
    <text evidence="3">The sequence shown here is derived from an EMBL/GenBank/DDBJ whole genome shotgun (WGS) entry which is preliminary data.</text>
</comment>
<dbReference type="STRING" id="1160895.CM19_07770"/>
<keyword evidence="4" id="KW-1185">Reference proteome</keyword>
<dbReference type="InterPro" id="IPR035068">
    <property type="entry name" value="TldD/PmbA_N"/>
</dbReference>
<dbReference type="Gene3D" id="3.30.2290.10">
    <property type="entry name" value="PmbA/TldD superfamily"/>
    <property type="match status" value="1"/>
</dbReference>
<dbReference type="InterPro" id="IPR047657">
    <property type="entry name" value="PmbA"/>
</dbReference>
<dbReference type="SUPFAM" id="SSF111283">
    <property type="entry name" value="Putative modulator of DNA gyrase, PmbA/TldD"/>
    <property type="match status" value="1"/>
</dbReference>
<dbReference type="GO" id="GO:0008237">
    <property type="term" value="F:metallopeptidase activity"/>
    <property type="evidence" value="ECO:0007669"/>
    <property type="project" value="InterPro"/>
</dbReference>
<evidence type="ECO:0000313" key="4">
    <source>
        <dbReference type="Proteomes" id="UP000024332"/>
    </source>
</evidence>
<evidence type="ECO:0000259" key="2">
    <source>
        <dbReference type="Pfam" id="PF19289"/>
    </source>
</evidence>
<gene>
    <name evidence="3" type="ORF">CM19_07770</name>
</gene>
<dbReference type="PANTHER" id="PTHR43421">
    <property type="entry name" value="METALLOPROTEASE PMBA"/>
    <property type="match status" value="1"/>
</dbReference>
<feature type="domain" description="Metalloprotease TldD/E N-terminal" evidence="1">
    <location>
        <begin position="18"/>
        <end position="66"/>
    </location>
</feature>
<dbReference type="RefSeq" id="WP_048099791.1">
    <property type="nucleotide sequence ID" value="NZ_JFZT01000044.1"/>
</dbReference>
<dbReference type="InterPro" id="IPR036059">
    <property type="entry name" value="TldD/PmbA_sf"/>
</dbReference>
<dbReference type="AlphaFoldDB" id="A0A031LN01"/>
<dbReference type="PANTHER" id="PTHR43421:SF1">
    <property type="entry name" value="METALLOPROTEASE PMBA"/>
    <property type="match status" value="1"/>
</dbReference>
<protein>
    <recommendedName>
        <fullName evidence="5">Peptidase U62</fullName>
    </recommendedName>
</protein>
<dbReference type="EMBL" id="JFZT01000044">
    <property type="protein sequence ID" value="EZQ04871.1"/>
    <property type="molecule type" value="Genomic_DNA"/>
</dbReference>
<evidence type="ECO:0000313" key="3">
    <source>
        <dbReference type="EMBL" id="EZQ04871.1"/>
    </source>
</evidence>
<organism evidence="3 4">
    <name type="scientific">Candidatus Acidianus copahuensis</name>
    <dbReference type="NCBI Taxonomy" id="1160895"/>
    <lineage>
        <taxon>Archaea</taxon>
        <taxon>Thermoproteota</taxon>
        <taxon>Thermoprotei</taxon>
        <taxon>Sulfolobales</taxon>
        <taxon>Sulfolobaceae</taxon>
        <taxon>Acidianus</taxon>
    </lineage>
</organism>
<dbReference type="GO" id="GO:0006508">
    <property type="term" value="P:proteolysis"/>
    <property type="evidence" value="ECO:0007669"/>
    <property type="project" value="InterPro"/>
</dbReference>
<dbReference type="OrthoDB" id="84520at2157"/>
<evidence type="ECO:0000259" key="1">
    <source>
        <dbReference type="Pfam" id="PF01523"/>
    </source>
</evidence>
<dbReference type="Pfam" id="PF01523">
    <property type="entry name" value="PmbA_TldD_1st"/>
    <property type="match status" value="1"/>
</dbReference>
<dbReference type="InterPro" id="IPR045569">
    <property type="entry name" value="Metalloprtase-TldD/E_C"/>
</dbReference>